<gene>
    <name evidence="1" type="ORF">HUN01_23695</name>
</gene>
<evidence type="ECO:0008006" key="3">
    <source>
        <dbReference type="Google" id="ProtNLM"/>
    </source>
</evidence>
<dbReference type="Proteomes" id="UP000514713">
    <property type="component" value="Chromosome"/>
</dbReference>
<organism evidence="1 2">
    <name type="scientific">Nostoc edaphicum CCNP1411</name>
    <dbReference type="NCBI Taxonomy" id="1472755"/>
    <lineage>
        <taxon>Bacteria</taxon>
        <taxon>Bacillati</taxon>
        <taxon>Cyanobacteriota</taxon>
        <taxon>Cyanophyceae</taxon>
        <taxon>Nostocales</taxon>
        <taxon>Nostocaceae</taxon>
        <taxon>Nostoc</taxon>
    </lineage>
</organism>
<keyword evidence="2" id="KW-1185">Reference proteome</keyword>
<evidence type="ECO:0000313" key="2">
    <source>
        <dbReference type="Proteomes" id="UP000514713"/>
    </source>
</evidence>
<dbReference type="KEGG" id="ned:HUN01_23695"/>
<accession>A0A7D7LF83</accession>
<protein>
    <recommendedName>
        <fullName evidence="3">CopG family transcriptional regulator</fullName>
    </recommendedName>
</protein>
<evidence type="ECO:0000313" key="1">
    <source>
        <dbReference type="EMBL" id="QMS90434.1"/>
    </source>
</evidence>
<proteinExistence type="predicted"/>
<reference evidence="2" key="1">
    <citation type="submission" date="2020-06" db="EMBL/GenBank/DDBJ databases">
        <title>Nostoc edaphicum CCNP1411 genome.</title>
        <authorList>
            <person name="Fidor A."/>
            <person name="Grabski M."/>
            <person name="Gawor J."/>
            <person name="Gromadka R."/>
            <person name="Wegrzyn G."/>
            <person name="Mazur-Marzec H."/>
        </authorList>
    </citation>
    <scope>NUCLEOTIDE SEQUENCE [LARGE SCALE GENOMIC DNA]</scope>
    <source>
        <strain evidence="2">CCNP1411</strain>
    </source>
</reference>
<dbReference type="AlphaFoldDB" id="A0A7D7LF83"/>
<sequence>METTTKRQALIKAINELIELAYDDTLQEILSLLEIRKQEDESDERDFEEGLKDIVENGTLTWSEHQQKTA</sequence>
<dbReference type="RefSeq" id="WP_181928233.1">
    <property type="nucleotide sequence ID" value="NZ_CP054698.1"/>
</dbReference>
<name>A0A7D7LF83_9NOSO</name>
<dbReference type="EMBL" id="CP054698">
    <property type="protein sequence ID" value="QMS90434.1"/>
    <property type="molecule type" value="Genomic_DNA"/>
</dbReference>